<sequence>MLKQILEQQDKHLRLTNIRNAHVGIINFDLDSDVIESVLAAVPGNDYSAYYLPWDPDTGYFIDLPDPPAGQNPHLFLTANLSGCCVGVQNFSGFVRVRHYNLFTSGNHNPVFSQDDLFRYGTNVSWLLPANKYNVTAINRAAPYTHAGPYAEAVLWGEYVARSWPFTSKWHFYYQNGNSDTVIHELNYQ</sequence>
<protein>
    <submittedName>
        <fullName evidence="1">Uncharacterized protein</fullName>
    </submittedName>
</protein>
<dbReference type="EMBL" id="LR130779">
    <property type="protein sequence ID" value="VDN66009.1"/>
    <property type="molecule type" value="Genomic_DNA"/>
</dbReference>
<name>A0A653BBN0_ECTOL</name>
<accession>A0A653BBN0</accession>
<proteinExistence type="predicted"/>
<reference evidence="1" key="1">
    <citation type="submission" date="2018-11" db="EMBL/GenBank/DDBJ databases">
        <authorList>
            <consortium name="Genoscope - CEA"/>
            <person name="William W."/>
        </authorList>
    </citation>
    <scope>NUCLEOTIDE SEQUENCE [LARGE SCALE GENOMIC DNA]</scope>
    <source>
        <strain evidence="1">T9AD</strain>
    </source>
</reference>
<dbReference type="OrthoDB" id="6934242at2"/>
<organism evidence="1">
    <name type="scientific">Ectopseudomonas oleovorans</name>
    <name type="common">Pseudomonas oleovorans</name>
    <dbReference type="NCBI Taxonomy" id="301"/>
    <lineage>
        <taxon>Bacteria</taxon>
        <taxon>Pseudomonadati</taxon>
        <taxon>Pseudomonadota</taxon>
        <taxon>Gammaproteobacteria</taxon>
        <taxon>Pseudomonadales</taxon>
        <taxon>Pseudomonadaceae</taxon>
        <taxon>Ectopseudomonas</taxon>
    </lineage>
</organism>
<dbReference type="AlphaFoldDB" id="A0A653BBN0"/>
<evidence type="ECO:0000313" key="1">
    <source>
        <dbReference type="EMBL" id="VDN66009.1"/>
    </source>
</evidence>
<gene>
    <name evidence="1" type="ORF">POT9AD_5034</name>
</gene>